<dbReference type="Proteomes" id="UP001250662">
    <property type="component" value="Unassembled WGS sequence"/>
</dbReference>
<sequence>MDKLEKIASYFNEEHHYQTGIEALRTIALSTPVEETYKWQFPTYTINSKNIFAICKFKSHFGIWFFNGVFLNDPFNVLENAQEGKTKAMRHWKFKAIEDIDKKLVLAYIKEAIENQKQGKVLVASKKKAKQLEIPLLLAEALSKDEKAKTAFGKLSTYKQNEYCEYIHTAKQEKTKINRLEKSITLIKQGIGLNDKYKNC</sequence>
<dbReference type="RefSeq" id="WP_311385760.1">
    <property type="nucleotide sequence ID" value="NZ_JAVRHU010000003.1"/>
</dbReference>
<organism evidence="2 3">
    <name type="scientific">Croceitalea vernalis</name>
    <dbReference type="NCBI Taxonomy" id="3075599"/>
    <lineage>
        <taxon>Bacteria</taxon>
        <taxon>Pseudomonadati</taxon>
        <taxon>Bacteroidota</taxon>
        <taxon>Flavobacteriia</taxon>
        <taxon>Flavobacteriales</taxon>
        <taxon>Flavobacteriaceae</taxon>
        <taxon>Croceitalea</taxon>
    </lineage>
</organism>
<dbReference type="SUPFAM" id="SSF159888">
    <property type="entry name" value="YdhG-like"/>
    <property type="match status" value="1"/>
</dbReference>
<dbReference type="Pfam" id="PF08818">
    <property type="entry name" value="DUF1801"/>
    <property type="match status" value="1"/>
</dbReference>
<dbReference type="Gene3D" id="3.90.1150.200">
    <property type="match status" value="1"/>
</dbReference>
<reference evidence="2 3" key="1">
    <citation type="submission" date="2023-09" db="EMBL/GenBank/DDBJ databases">
        <authorList>
            <person name="Rey-Velasco X."/>
        </authorList>
    </citation>
    <scope>NUCLEOTIDE SEQUENCE [LARGE SCALE GENOMIC DNA]</scope>
    <source>
        <strain evidence="2 3">P007</strain>
    </source>
</reference>
<keyword evidence="3" id="KW-1185">Reference proteome</keyword>
<dbReference type="EMBL" id="JAVRHU010000003">
    <property type="protein sequence ID" value="MDT0622163.1"/>
    <property type="molecule type" value="Genomic_DNA"/>
</dbReference>
<comment type="caution">
    <text evidence="2">The sequence shown here is derived from an EMBL/GenBank/DDBJ whole genome shotgun (WGS) entry which is preliminary data.</text>
</comment>
<proteinExistence type="predicted"/>
<evidence type="ECO:0000313" key="2">
    <source>
        <dbReference type="EMBL" id="MDT0622163.1"/>
    </source>
</evidence>
<dbReference type="Pfam" id="PF13376">
    <property type="entry name" value="OmdA"/>
    <property type="match status" value="1"/>
</dbReference>
<evidence type="ECO:0000313" key="3">
    <source>
        <dbReference type="Proteomes" id="UP001250662"/>
    </source>
</evidence>
<feature type="domain" description="YdhG-like" evidence="1">
    <location>
        <begin position="21"/>
        <end position="113"/>
    </location>
</feature>
<evidence type="ECO:0000259" key="1">
    <source>
        <dbReference type="Pfam" id="PF08818"/>
    </source>
</evidence>
<gene>
    <name evidence="2" type="ORF">RM520_11040</name>
</gene>
<protein>
    <submittedName>
        <fullName evidence="2">YdeI/OmpD-associated family protein</fullName>
    </submittedName>
</protein>
<dbReference type="InterPro" id="IPR014922">
    <property type="entry name" value="YdhG-like"/>
</dbReference>
<accession>A0ABU3BJ28</accession>
<name>A0ABU3BJ28_9FLAO</name>